<dbReference type="EMBL" id="ATBP01000080">
    <property type="protein sequence ID" value="ETR73197.1"/>
    <property type="molecule type" value="Genomic_DNA"/>
</dbReference>
<gene>
    <name evidence="1" type="ORF">OMM_01136</name>
</gene>
<reference evidence="2" key="1">
    <citation type="submission" date="2012-11" db="EMBL/GenBank/DDBJ databases">
        <authorList>
            <person name="Lucero-Rivera Y.E."/>
            <person name="Tovar-Ramirez D."/>
        </authorList>
    </citation>
    <scope>NUCLEOTIDE SEQUENCE [LARGE SCALE GENOMIC DNA]</scope>
    <source>
        <strain evidence="2">Araruama</strain>
    </source>
</reference>
<comment type="caution">
    <text evidence="1">The sequence shown here is derived from an EMBL/GenBank/DDBJ whole genome shotgun (WGS) entry which is preliminary data.</text>
</comment>
<name>A0A1V1PE95_9BACT</name>
<sequence>MAIHPLSARKILRTVFCGQTEGVYPTESEKIKRLDAIYKELKPRLKIFKALKVGRIYKGELHHYGADKLTILASYKPKNSKVFSYREEDNILICFNKKDELVVKAGYGEAPFTDSNQIVEYYHEVDKKREQSEKNQAKRNKVRKMKEEAVLSHVKTLCTDLNMAYNIEIMHMKMKVSIRLDDKFIIEIDIPYNKFHDILQELESGIKAAIALYNQGIICKITNNKHGSYFWIAPDKKNV</sequence>
<accession>A0A1V1PE95</accession>
<proteinExistence type="predicted"/>
<organism evidence="1 2">
    <name type="scientific">Candidatus Magnetoglobus multicellularis str. Araruama</name>
    <dbReference type="NCBI Taxonomy" id="890399"/>
    <lineage>
        <taxon>Bacteria</taxon>
        <taxon>Pseudomonadati</taxon>
        <taxon>Thermodesulfobacteriota</taxon>
        <taxon>Desulfobacteria</taxon>
        <taxon>Desulfobacterales</taxon>
        <taxon>Desulfobacteraceae</taxon>
        <taxon>Candidatus Magnetoglobus</taxon>
    </lineage>
</organism>
<dbReference type="AlphaFoldDB" id="A0A1V1PE95"/>
<evidence type="ECO:0000313" key="1">
    <source>
        <dbReference type="EMBL" id="ETR73197.1"/>
    </source>
</evidence>
<protein>
    <submittedName>
        <fullName evidence="1">Uncharacterized protein</fullName>
    </submittedName>
</protein>
<evidence type="ECO:0000313" key="2">
    <source>
        <dbReference type="Proteomes" id="UP000189670"/>
    </source>
</evidence>
<dbReference type="Proteomes" id="UP000189670">
    <property type="component" value="Unassembled WGS sequence"/>
</dbReference>